<dbReference type="RefSeq" id="XP_025339911.1">
    <property type="nucleotide sequence ID" value="XM_025484980.1"/>
</dbReference>
<accession>A0A2V1APT4</accession>
<evidence type="ECO:0000313" key="1">
    <source>
        <dbReference type="EMBL" id="PVH18971.1"/>
    </source>
</evidence>
<dbReference type="EMBL" id="PKFO01000001">
    <property type="protein sequence ID" value="PVH18971.1"/>
    <property type="molecule type" value="Genomic_DNA"/>
</dbReference>
<dbReference type="AlphaFoldDB" id="A0A2V1APT4"/>
<dbReference type="VEuPathDB" id="FungiDB:CXQ85_001263"/>
<dbReference type="Proteomes" id="UP000244309">
    <property type="component" value="Unassembled WGS sequence"/>
</dbReference>
<comment type="caution">
    <text evidence="1">The sequence shown here is derived from an EMBL/GenBank/DDBJ whole genome shotgun (WGS) entry which is preliminary data.</text>
</comment>
<dbReference type="OrthoDB" id="4075544at2759"/>
<organism evidence="1 2">
    <name type="scientific">Candidozyma haemuli</name>
    <dbReference type="NCBI Taxonomy" id="45357"/>
    <lineage>
        <taxon>Eukaryota</taxon>
        <taxon>Fungi</taxon>
        <taxon>Dikarya</taxon>
        <taxon>Ascomycota</taxon>
        <taxon>Saccharomycotina</taxon>
        <taxon>Pichiomycetes</taxon>
        <taxon>Metschnikowiaceae</taxon>
        <taxon>Candidozyma</taxon>
    </lineage>
</organism>
<dbReference type="GeneID" id="37006594"/>
<proteinExistence type="predicted"/>
<sequence>MPTVACQFSMEQTIHIARGYACKTAKFDTTQNVPWLTQVEHIDVNAYVAQLEPSEDPMVAIGRAFTRHLWSTGLLDDYNPKEAFKPAVTHTCVLNLSFVAEMKTYELRVAFYFGERDSVKGSTIQVSEKELAEFLFQRIIEGNLAYSPIEGRARYLLNLNSVSCTMNGLDLVVV</sequence>
<protein>
    <submittedName>
        <fullName evidence="1">Uncharacterized protein</fullName>
    </submittedName>
</protein>
<reference evidence="1 2" key="1">
    <citation type="submission" date="2017-12" db="EMBL/GenBank/DDBJ databases">
        <title>Genome Sequence of a Multidrug-Resistant Candida haemulonii Isolate from a Patient with Chronic Leg Ulcers in Israel.</title>
        <authorList>
            <person name="Chow N.A."/>
            <person name="Gade L."/>
            <person name="Batra D."/>
            <person name="Rowe L.A."/>
            <person name="Ben-Ami R."/>
            <person name="Loparev V.N."/>
            <person name="Litvintseva A.P."/>
        </authorList>
    </citation>
    <scope>NUCLEOTIDE SEQUENCE [LARGE SCALE GENOMIC DNA]</scope>
    <source>
        <strain evidence="1 2">B11899</strain>
    </source>
</reference>
<gene>
    <name evidence="1" type="ORF">CXQ85_001263</name>
</gene>
<keyword evidence="2" id="KW-1185">Reference proteome</keyword>
<name>A0A2V1APT4_9ASCO</name>
<evidence type="ECO:0000313" key="2">
    <source>
        <dbReference type="Proteomes" id="UP000244309"/>
    </source>
</evidence>